<dbReference type="GO" id="GO:0044389">
    <property type="term" value="F:ubiquitin-like protein ligase binding"/>
    <property type="evidence" value="ECO:0007669"/>
    <property type="project" value="TreeGrafter"/>
</dbReference>
<dbReference type="InterPro" id="IPR002589">
    <property type="entry name" value="Macro_dom"/>
</dbReference>
<dbReference type="PANTHER" id="PTHR14453:SF70">
    <property type="entry name" value="PROTEIN MONO-ADP-RIBOSYLTRANSFERASE PARP9"/>
    <property type="match status" value="1"/>
</dbReference>
<dbReference type="CDD" id="cd02907">
    <property type="entry name" value="Macro_Af1521_BAL-like"/>
    <property type="match status" value="1"/>
</dbReference>
<gene>
    <name evidence="7" type="ORF">NHX12_007511</name>
</gene>
<keyword evidence="8" id="KW-1185">Reference proteome</keyword>
<keyword evidence="5" id="KW-0539">Nucleus</keyword>
<accession>A0A9Q0DN01</accession>
<keyword evidence="2" id="KW-0328">Glycosyltransferase</keyword>
<evidence type="ECO:0000259" key="6">
    <source>
        <dbReference type="PROSITE" id="PS51154"/>
    </source>
</evidence>
<dbReference type="Proteomes" id="UP001148018">
    <property type="component" value="Unassembled WGS sequence"/>
</dbReference>
<dbReference type="EMBL" id="JANIIK010000113">
    <property type="protein sequence ID" value="KAJ3592384.1"/>
    <property type="molecule type" value="Genomic_DNA"/>
</dbReference>
<evidence type="ECO:0000313" key="8">
    <source>
        <dbReference type="Proteomes" id="UP001148018"/>
    </source>
</evidence>
<dbReference type="SMART" id="SM00506">
    <property type="entry name" value="A1pp"/>
    <property type="match status" value="2"/>
</dbReference>
<evidence type="ECO:0000256" key="2">
    <source>
        <dbReference type="ARBA" id="ARBA00022676"/>
    </source>
</evidence>
<evidence type="ECO:0000256" key="5">
    <source>
        <dbReference type="ARBA" id="ARBA00023242"/>
    </source>
</evidence>
<evidence type="ECO:0000256" key="4">
    <source>
        <dbReference type="ARBA" id="ARBA00023027"/>
    </source>
</evidence>
<organism evidence="7 8">
    <name type="scientific">Muraenolepis orangiensis</name>
    <name type="common">Patagonian moray cod</name>
    <dbReference type="NCBI Taxonomy" id="630683"/>
    <lineage>
        <taxon>Eukaryota</taxon>
        <taxon>Metazoa</taxon>
        <taxon>Chordata</taxon>
        <taxon>Craniata</taxon>
        <taxon>Vertebrata</taxon>
        <taxon>Euteleostomi</taxon>
        <taxon>Actinopterygii</taxon>
        <taxon>Neopterygii</taxon>
        <taxon>Teleostei</taxon>
        <taxon>Neoteleostei</taxon>
        <taxon>Acanthomorphata</taxon>
        <taxon>Zeiogadaria</taxon>
        <taxon>Gadariae</taxon>
        <taxon>Gadiformes</taxon>
        <taxon>Muraenolepidoidei</taxon>
        <taxon>Muraenolepididae</taxon>
        <taxon>Muraenolepis</taxon>
    </lineage>
</organism>
<proteinExistence type="predicted"/>
<feature type="domain" description="Macro" evidence="6">
    <location>
        <begin position="274"/>
        <end position="457"/>
    </location>
</feature>
<dbReference type="GO" id="GO:0005634">
    <property type="term" value="C:nucleus"/>
    <property type="evidence" value="ECO:0007669"/>
    <property type="project" value="UniProtKB-SubCell"/>
</dbReference>
<dbReference type="GO" id="GO:0070212">
    <property type="term" value="P:protein poly-ADP-ribosylation"/>
    <property type="evidence" value="ECO:0007669"/>
    <property type="project" value="TreeGrafter"/>
</dbReference>
<dbReference type="AlphaFoldDB" id="A0A9Q0DN01"/>
<evidence type="ECO:0000313" key="7">
    <source>
        <dbReference type="EMBL" id="KAJ3592384.1"/>
    </source>
</evidence>
<dbReference type="Gene3D" id="3.40.220.10">
    <property type="entry name" value="Leucine Aminopeptidase, subunit E, domain 1"/>
    <property type="match status" value="2"/>
</dbReference>
<dbReference type="InterPro" id="IPR052056">
    <property type="entry name" value="Mono-ARTD/PARP"/>
</dbReference>
<dbReference type="Pfam" id="PF01661">
    <property type="entry name" value="Macro"/>
    <property type="match status" value="2"/>
</dbReference>
<dbReference type="Gene3D" id="3.90.228.10">
    <property type="match status" value="1"/>
</dbReference>
<dbReference type="GO" id="GO:0005737">
    <property type="term" value="C:cytoplasm"/>
    <property type="evidence" value="ECO:0007669"/>
    <property type="project" value="TreeGrafter"/>
</dbReference>
<dbReference type="GO" id="GO:0003714">
    <property type="term" value="F:transcription corepressor activity"/>
    <property type="evidence" value="ECO:0007669"/>
    <property type="project" value="TreeGrafter"/>
</dbReference>
<dbReference type="GO" id="GO:0010629">
    <property type="term" value="P:negative regulation of gene expression"/>
    <property type="evidence" value="ECO:0007669"/>
    <property type="project" value="TreeGrafter"/>
</dbReference>
<sequence>MANQLNIPLDGNWVNIVRQHGAAITYVLQSKFECTADVMRMDSVMGQDFGPSRNPPMSPERGFSIKLQSIEVNVWKADLTSFQVQAIVNAANETLDHMGGLAYALSSAGGPDIQKESNAYIKSYGPLKTGEAVVCCPGRLKCEKIIHAVGPYLPVNPSRYEVDRAEPLLKTAVKNILARAEEYKLSSVAIPALSAGLFNFPVDKCANIIVETLKQYDVHRGNHARRLVYPREIHLVNNDDPTVKEMERACRQILGGTTAPVSHGADIPKGRAETQTPLTVQIGNIRLTLSKGLIEKQQTEVIVNTSGVHLDLAQGAVSNAILKEAGRKMQEEINKNYKSFYKTIPLVLETTPHRLRCQRVFHTICDINGVDRAKEVLGKAIQKCLLMAKNQGYRSIAFPAIGTGNLGFTKEEVANIMTTTVKTTAQSLTTKMDVHFVIYPYENDTFMAFEAKIRALQRESSPDSVTGGFDDQKTSVASQLGLSSDCAEANEEAQRWLEDLFRCSGSASVSNNFIQYLGVEELRELNRDADPSSSVEESFESGSARIQVCAQSPEQVFVRVLKVEAMLCDVQKEFVREVKALRAGPSARESLSYAKPSARESLSYAKSGALSDRERQYNRYGLTIKKILPVSNTALTEAFEVKQKQLCSSAPVQRMYQRIPAQCCSLLKDIGFQREFAPPDDPKYGDGIYFAGSLASASELWRHQNRDVYQYYVEALVLTGNSTAGKRELIMPPPVGKDPLVRYDSLTGGTDIAVIFSGHQALPENILICEDRRF</sequence>
<protein>
    <recommendedName>
        <fullName evidence="6">Macro domain-containing protein</fullName>
    </recommendedName>
</protein>
<feature type="domain" description="Macro" evidence="6">
    <location>
        <begin position="59"/>
        <end position="254"/>
    </location>
</feature>
<dbReference type="OrthoDB" id="6133115at2759"/>
<name>A0A9Q0DN01_9TELE</name>
<dbReference type="PANTHER" id="PTHR14453">
    <property type="entry name" value="PARP/ZINC FINGER CCCH TYPE DOMAIN CONTAINING PROTEIN"/>
    <property type="match status" value="1"/>
</dbReference>
<keyword evidence="4" id="KW-0520">NAD</keyword>
<keyword evidence="3" id="KW-0808">Transferase</keyword>
<evidence type="ECO:0000256" key="1">
    <source>
        <dbReference type="ARBA" id="ARBA00004123"/>
    </source>
</evidence>
<dbReference type="PROSITE" id="PS51154">
    <property type="entry name" value="MACRO"/>
    <property type="match status" value="2"/>
</dbReference>
<dbReference type="InterPro" id="IPR043472">
    <property type="entry name" value="Macro_dom-like"/>
</dbReference>
<dbReference type="SUPFAM" id="SSF56399">
    <property type="entry name" value="ADP-ribosylation"/>
    <property type="match status" value="1"/>
</dbReference>
<dbReference type="SUPFAM" id="SSF52949">
    <property type="entry name" value="Macro domain-like"/>
    <property type="match status" value="2"/>
</dbReference>
<comment type="subcellular location">
    <subcellularLocation>
        <location evidence="1">Nucleus</location>
    </subcellularLocation>
</comment>
<dbReference type="GO" id="GO:0003950">
    <property type="term" value="F:NAD+ poly-ADP-ribosyltransferase activity"/>
    <property type="evidence" value="ECO:0007669"/>
    <property type="project" value="TreeGrafter"/>
</dbReference>
<dbReference type="GO" id="GO:1990404">
    <property type="term" value="F:NAD+-protein mono-ADP-ribosyltransferase activity"/>
    <property type="evidence" value="ECO:0007669"/>
    <property type="project" value="TreeGrafter"/>
</dbReference>
<evidence type="ECO:0000256" key="3">
    <source>
        <dbReference type="ARBA" id="ARBA00022679"/>
    </source>
</evidence>
<dbReference type="GO" id="GO:0060335">
    <property type="term" value="P:positive regulation of type II interferon-mediated signaling pathway"/>
    <property type="evidence" value="ECO:0007669"/>
    <property type="project" value="TreeGrafter"/>
</dbReference>
<comment type="caution">
    <text evidence="7">The sequence shown here is derived from an EMBL/GenBank/DDBJ whole genome shotgun (WGS) entry which is preliminary data.</text>
</comment>
<reference evidence="7" key="1">
    <citation type="submission" date="2022-07" db="EMBL/GenBank/DDBJ databases">
        <title>Chromosome-level genome of Muraenolepis orangiensis.</title>
        <authorList>
            <person name="Kim J."/>
        </authorList>
    </citation>
    <scope>NUCLEOTIDE SEQUENCE</scope>
    <source>
        <strain evidence="7">KU_S4_2022</strain>
        <tissue evidence="7">Muscle</tissue>
    </source>
</reference>